<keyword evidence="3 10" id="KW-0808">Transferase</keyword>
<evidence type="ECO:0000256" key="5">
    <source>
        <dbReference type="ARBA" id="ARBA00022777"/>
    </source>
</evidence>
<dbReference type="CDD" id="cd05387">
    <property type="entry name" value="BY-kinase"/>
    <property type="match status" value="1"/>
</dbReference>
<accession>A0A377FQX7</accession>
<organism evidence="10 11">
    <name type="scientific">Exiguobacterium aurantiacum</name>
    <dbReference type="NCBI Taxonomy" id="33987"/>
    <lineage>
        <taxon>Bacteria</taxon>
        <taxon>Bacillati</taxon>
        <taxon>Bacillota</taxon>
        <taxon>Bacilli</taxon>
        <taxon>Bacillales</taxon>
        <taxon>Bacillales Family XII. Incertae Sedis</taxon>
        <taxon>Exiguobacterium</taxon>
    </lineage>
</organism>
<dbReference type="PANTHER" id="PTHR32309">
    <property type="entry name" value="TYROSINE-PROTEIN KINASE"/>
    <property type="match status" value="1"/>
</dbReference>
<dbReference type="NCBIfam" id="TIGR01007">
    <property type="entry name" value="eps_fam"/>
    <property type="match status" value="1"/>
</dbReference>
<keyword evidence="6" id="KW-0067">ATP-binding</keyword>
<dbReference type="RefSeq" id="WP_029334354.1">
    <property type="nucleotide sequence ID" value="NZ_UGGP01000001.1"/>
</dbReference>
<dbReference type="AlphaFoldDB" id="A0A377FQX7"/>
<dbReference type="STRING" id="1397694.GCA_000702585_01100"/>
<dbReference type="GO" id="GO:0005886">
    <property type="term" value="C:plasma membrane"/>
    <property type="evidence" value="ECO:0007669"/>
    <property type="project" value="UniProtKB-ARBA"/>
</dbReference>
<gene>
    <name evidence="10" type="primary">ywqD_1</name>
    <name evidence="10" type="ORF">NCTC13163_00584</name>
</gene>
<dbReference type="InterPro" id="IPR027417">
    <property type="entry name" value="P-loop_NTPase"/>
</dbReference>
<evidence type="ECO:0000256" key="1">
    <source>
        <dbReference type="ARBA" id="ARBA00007316"/>
    </source>
</evidence>
<dbReference type="GO" id="GO:0005524">
    <property type="term" value="F:ATP binding"/>
    <property type="evidence" value="ECO:0007669"/>
    <property type="project" value="UniProtKB-KW"/>
</dbReference>
<keyword evidence="7" id="KW-0829">Tyrosine-protein kinase</keyword>
<reference evidence="10 11" key="1">
    <citation type="submission" date="2018-06" db="EMBL/GenBank/DDBJ databases">
        <authorList>
            <consortium name="Pathogen Informatics"/>
            <person name="Doyle S."/>
        </authorList>
    </citation>
    <scope>NUCLEOTIDE SEQUENCE [LARGE SCALE GENOMIC DNA]</scope>
    <source>
        <strain evidence="10 11">NCTC13163</strain>
    </source>
</reference>
<dbReference type="SUPFAM" id="SSF52540">
    <property type="entry name" value="P-loop containing nucleoside triphosphate hydrolases"/>
    <property type="match status" value="1"/>
</dbReference>
<dbReference type="GO" id="GO:0004715">
    <property type="term" value="F:non-membrane spanning protein tyrosine kinase activity"/>
    <property type="evidence" value="ECO:0007669"/>
    <property type="project" value="UniProtKB-EC"/>
</dbReference>
<evidence type="ECO:0000259" key="9">
    <source>
        <dbReference type="Pfam" id="PF13614"/>
    </source>
</evidence>
<dbReference type="PANTHER" id="PTHR32309:SF13">
    <property type="entry name" value="FERRIC ENTEROBACTIN TRANSPORT PROTEIN FEPE"/>
    <property type="match status" value="1"/>
</dbReference>
<evidence type="ECO:0000256" key="7">
    <source>
        <dbReference type="ARBA" id="ARBA00023137"/>
    </source>
</evidence>
<evidence type="ECO:0000256" key="2">
    <source>
        <dbReference type="ARBA" id="ARBA00011903"/>
    </source>
</evidence>
<sequence>MFKFGKKKSKHIKYDKTGRDLITVHKPKSPISEQYRTIRTNLEFTAVDDELQTVAITSASSGEGKSTTASNLAVVYAQQGKRVLLMDCDMRRPTAHFTFRLSNGIGLSTVLAKKTTSEKAIHTTQVENLDLLAAGPIPPNPSELLSSKMMDRVIEELKTNYDMIILDAPPMMQVADTRLLARKVDGIVLVVGCDKSDRQMVVKAKEQLTLADAHILGVVLNKREPQGSDDYYYYYAYE</sequence>
<dbReference type="EMBL" id="UGGP01000001">
    <property type="protein sequence ID" value="STO07239.1"/>
    <property type="molecule type" value="Genomic_DNA"/>
</dbReference>
<dbReference type="Pfam" id="PF13614">
    <property type="entry name" value="AAA_31"/>
    <property type="match status" value="1"/>
</dbReference>
<keyword evidence="5 10" id="KW-0418">Kinase</keyword>
<evidence type="ECO:0000256" key="3">
    <source>
        <dbReference type="ARBA" id="ARBA00022679"/>
    </source>
</evidence>
<evidence type="ECO:0000256" key="8">
    <source>
        <dbReference type="ARBA" id="ARBA00051245"/>
    </source>
</evidence>
<dbReference type="GO" id="GO:0042802">
    <property type="term" value="F:identical protein binding"/>
    <property type="evidence" value="ECO:0007669"/>
    <property type="project" value="UniProtKB-ARBA"/>
</dbReference>
<dbReference type="Proteomes" id="UP000254060">
    <property type="component" value="Unassembled WGS sequence"/>
</dbReference>
<dbReference type="InterPro" id="IPR050445">
    <property type="entry name" value="Bact_polysacc_biosynth/exp"/>
</dbReference>
<name>A0A377FQX7_9BACL</name>
<dbReference type="EC" id="2.7.10.2" evidence="2"/>
<dbReference type="InterPro" id="IPR025669">
    <property type="entry name" value="AAA_dom"/>
</dbReference>
<evidence type="ECO:0000256" key="4">
    <source>
        <dbReference type="ARBA" id="ARBA00022741"/>
    </source>
</evidence>
<dbReference type="FunFam" id="3.40.50.300:FF:000527">
    <property type="entry name" value="Tyrosine-protein kinase etk"/>
    <property type="match status" value="1"/>
</dbReference>
<comment type="catalytic activity">
    <reaction evidence="8">
        <text>L-tyrosyl-[protein] + ATP = O-phospho-L-tyrosyl-[protein] + ADP + H(+)</text>
        <dbReference type="Rhea" id="RHEA:10596"/>
        <dbReference type="Rhea" id="RHEA-COMP:10136"/>
        <dbReference type="Rhea" id="RHEA-COMP:20101"/>
        <dbReference type="ChEBI" id="CHEBI:15378"/>
        <dbReference type="ChEBI" id="CHEBI:30616"/>
        <dbReference type="ChEBI" id="CHEBI:46858"/>
        <dbReference type="ChEBI" id="CHEBI:61978"/>
        <dbReference type="ChEBI" id="CHEBI:456216"/>
        <dbReference type="EC" id="2.7.10.2"/>
    </reaction>
</comment>
<evidence type="ECO:0000256" key="6">
    <source>
        <dbReference type="ARBA" id="ARBA00022840"/>
    </source>
</evidence>
<evidence type="ECO:0000313" key="10">
    <source>
        <dbReference type="EMBL" id="STO07239.1"/>
    </source>
</evidence>
<comment type="similarity">
    <text evidence="1">Belongs to the CpsD/CapB family.</text>
</comment>
<dbReference type="InterPro" id="IPR005702">
    <property type="entry name" value="Wzc-like_C"/>
</dbReference>
<keyword evidence="4" id="KW-0547">Nucleotide-binding</keyword>
<proteinExistence type="inferred from homology"/>
<evidence type="ECO:0000313" key="11">
    <source>
        <dbReference type="Proteomes" id="UP000254060"/>
    </source>
</evidence>
<protein>
    <recommendedName>
        <fullName evidence="2">non-specific protein-tyrosine kinase</fullName>
        <ecNumber evidence="2">2.7.10.2</ecNumber>
    </recommendedName>
</protein>
<dbReference type="Gene3D" id="3.40.50.300">
    <property type="entry name" value="P-loop containing nucleotide triphosphate hydrolases"/>
    <property type="match status" value="1"/>
</dbReference>
<feature type="domain" description="AAA" evidence="9">
    <location>
        <begin position="52"/>
        <end position="193"/>
    </location>
</feature>
<dbReference type="OrthoDB" id="9794577at2"/>